<dbReference type="EMBL" id="CM039177">
    <property type="protein sequence ID" value="KAH9695790.1"/>
    <property type="molecule type" value="Genomic_DNA"/>
</dbReference>
<keyword evidence="2" id="KW-1185">Reference proteome</keyword>
<evidence type="ECO:0000313" key="1">
    <source>
        <dbReference type="EMBL" id="KAH9695790.1"/>
    </source>
</evidence>
<gene>
    <name evidence="1" type="ORF">KPL71_022916</name>
</gene>
<evidence type="ECO:0000313" key="2">
    <source>
        <dbReference type="Proteomes" id="UP000829398"/>
    </source>
</evidence>
<reference evidence="2" key="1">
    <citation type="journal article" date="2023" name="Hortic. Res.">
        <title>A chromosome-level phased genome enabling allele-level studies in sweet orange: a case study on citrus Huanglongbing tolerance.</title>
        <authorList>
            <person name="Wu B."/>
            <person name="Yu Q."/>
            <person name="Deng Z."/>
            <person name="Duan Y."/>
            <person name="Luo F."/>
            <person name="Gmitter F. Jr."/>
        </authorList>
    </citation>
    <scope>NUCLEOTIDE SEQUENCE [LARGE SCALE GENOMIC DNA]</scope>
    <source>
        <strain evidence="2">cv. Valencia</strain>
    </source>
</reference>
<sequence>MGEVDEAFIQALEHRPKLSVTEAEGIPLIDLSALSATSTNIKNPDSTISDLVQQIGNACKNWGFFQVINHGVPFDKRRSIENAARKFFEQPLEEKRKVRRDEKKLVGYYDTEHTKNVRDWKEVFDFVVESPCLMPASPEPEDKEVAETYSQWPDYPPELREAFEEYAKEVEKLAYKLIELVALSLGLPANRFNGFFKDQTTFARLNHYPPCPAPHLTLGLGRHKDSGALTILAQDDVGGLEVKKKSDGEWARVKPIPNSYIINIGDCIQVWSNDAYETVEHRVVVNSEKERLSIPILFNPSHYTIMKPLDELINEQNPAKYRAYNWGKYFTSRLHSNLKKLDVENLQIYHFKVQESANKLDGLLSINKKRFVDASVRRIGTSYLDLASIITADIMSYDDAYALLLTHEARLEHNQIAKYVFNANYGMVNSNYSLGRDSGRRRGYGCSRYHGHFNVGNMNHYGGRGMFFHAYSKGFPNDNGSYNLARGYSPQMPIHKASSHNKSVFNMSHDSFTDESSDNALICQICHKSSHTADACWHRYTKNYIAPPSDMNPYYILDTFSIFGVAYIANFEGPADQGWYLDSGATHHLTNNVANMNIREELRGSDQLIIGNGQGLPITHIGDAFLTFKSSNTKHHHPQIALKDILLVPSITKNLLSISKLTSDNHLYVEFVGNICYVKYSLKRQVLLQGLAEKGLYRLLLKSSPSSSSPSSFLSYSIPSSTTSPTPLFMLSCCYINSAFDGVQLNNLELKSCFESSVSLCKPSINKITFRCLPASTKNLINLFLNLRGYPEL</sequence>
<dbReference type="Proteomes" id="UP000829398">
    <property type="component" value="Chromosome 8"/>
</dbReference>
<keyword evidence="1" id="KW-0560">Oxidoreductase</keyword>
<proteinExistence type="predicted"/>
<keyword evidence="1" id="KW-0223">Dioxygenase</keyword>
<accession>A0ACB8IFR1</accession>
<protein>
    <submittedName>
        <fullName evidence="1">Fe2OG dioxygenase domain-containing protein</fullName>
    </submittedName>
</protein>
<organism evidence="1 2">
    <name type="scientific">Citrus sinensis</name>
    <name type="common">Sweet orange</name>
    <name type="synonym">Citrus aurantium var. sinensis</name>
    <dbReference type="NCBI Taxonomy" id="2711"/>
    <lineage>
        <taxon>Eukaryota</taxon>
        <taxon>Viridiplantae</taxon>
        <taxon>Streptophyta</taxon>
        <taxon>Embryophyta</taxon>
        <taxon>Tracheophyta</taxon>
        <taxon>Spermatophyta</taxon>
        <taxon>Magnoliopsida</taxon>
        <taxon>eudicotyledons</taxon>
        <taxon>Gunneridae</taxon>
        <taxon>Pentapetalae</taxon>
        <taxon>rosids</taxon>
        <taxon>malvids</taxon>
        <taxon>Sapindales</taxon>
        <taxon>Rutaceae</taxon>
        <taxon>Aurantioideae</taxon>
        <taxon>Citrus</taxon>
    </lineage>
</organism>
<comment type="caution">
    <text evidence="1">The sequence shown here is derived from an EMBL/GenBank/DDBJ whole genome shotgun (WGS) entry which is preliminary data.</text>
</comment>
<name>A0ACB8IFR1_CITSI</name>